<comment type="caution">
    <text evidence="2">The sequence shown here is derived from an EMBL/GenBank/DDBJ whole genome shotgun (WGS) entry which is preliminary data.</text>
</comment>
<dbReference type="Proteomes" id="UP001142055">
    <property type="component" value="Chromosome 1"/>
</dbReference>
<feature type="region of interest" description="Disordered" evidence="1">
    <location>
        <begin position="1"/>
        <end position="46"/>
    </location>
</feature>
<feature type="compositionally biased region" description="Polar residues" evidence="1">
    <location>
        <begin position="109"/>
        <end position="126"/>
    </location>
</feature>
<sequence>MEGSEQNKKISYSTGDSDEESEIKSFDQPSQVCYDEEEKDETKSSQFGVYVRTPFEEKVLQEMEEELAHSKATHRFGYMDSQLIESIESYIEQMQMEASMKPDLQLAQQTSNDYKPTIGNKVSFSDSVFDPDEPRNIEMINRFKRHLGQD</sequence>
<accession>A0A9Q0RQS2</accession>
<protein>
    <submittedName>
        <fullName evidence="2">Uncharacterized protein</fullName>
    </submittedName>
</protein>
<evidence type="ECO:0000313" key="2">
    <source>
        <dbReference type="EMBL" id="KAJ6223041.1"/>
    </source>
</evidence>
<evidence type="ECO:0000256" key="1">
    <source>
        <dbReference type="SAM" id="MobiDB-lite"/>
    </source>
</evidence>
<evidence type="ECO:0000313" key="3">
    <source>
        <dbReference type="Proteomes" id="UP001142055"/>
    </source>
</evidence>
<gene>
    <name evidence="2" type="ORF">RDWZM_001586</name>
</gene>
<reference evidence="2" key="1">
    <citation type="submission" date="2022-12" db="EMBL/GenBank/DDBJ databases">
        <title>Genome assemblies of Blomia tropicalis.</title>
        <authorList>
            <person name="Cui Y."/>
        </authorList>
    </citation>
    <scope>NUCLEOTIDE SEQUENCE</scope>
    <source>
        <tissue evidence="2">Adult mites</tissue>
    </source>
</reference>
<proteinExistence type="predicted"/>
<feature type="region of interest" description="Disordered" evidence="1">
    <location>
        <begin position="109"/>
        <end position="131"/>
    </location>
</feature>
<name>A0A9Q0RQS2_BLOTA</name>
<dbReference type="AlphaFoldDB" id="A0A9Q0RQS2"/>
<dbReference type="EMBL" id="JAPWDV010000001">
    <property type="protein sequence ID" value="KAJ6223041.1"/>
    <property type="molecule type" value="Genomic_DNA"/>
</dbReference>
<organism evidence="2 3">
    <name type="scientific">Blomia tropicalis</name>
    <name type="common">Mite</name>
    <dbReference type="NCBI Taxonomy" id="40697"/>
    <lineage>
        <taxon>Eukaryota</taxon>
        <taxon>Metazoa</taxon>
        <taxon>Ecdysozoa</taxon>
        <taxon>Arthropoda</taxon>
        <taxon>Chelicerata</taxon>
        <taxon>Arachnida</taxon>
        <taxon>Acari</taxon>
        <taxon>Acariformes</taxon>
        <taxon>Sarcoptiformes</taxon>
        <taxon>Astigmata</taxon>
        <taxon>Glycyphagoidea</taxon>
        <taxon>Echimyopodidae</taxon>
        <taxon>Blomia</taxon>
    </lineage>
</organism>
<keyword evidence="3" id="KW-1185">Reference proteome</keyword>